<dbReference type="InterPro" id="IPR050129">
    <property type="entry name" value="Zn_alcohol_dh"/>
</dbReference>
<proteinExistence type="inferred from homology"/>
<dbReference type="SUPFAM" id="SSF50129">
    <property type="entry name" value="GroES-like"/>
    <property type="match status" value="1"/>
</dbReference>
<dbReference type="SUPFAM" id="SSF51735">
    <property type="entry name" value="NAD(P)-binding Rossmann-fold domains"/>
    <property type="match status" value="1"/>
</dbReference>
<dbReference type="PROSITE" id="PS00059">
    <property type="entry name" value="ADH_ZINC"/>
    <property type="match status" value="1"/>
</dbReference>
<keyword evidence="2 5" id="KW-0479">Metal-binding</keyword>
<keyword evidence="8" id="KW-1185">Reference proteome</keyword>
<dbReference type="GO" id="GO:0016491">
    <property type="term" value="F:oxidoreductase activity"/>
    <property type="evidence" value="ECO:0007669"/>
    <property type="project" value="UniProtKB-KW"/>
</dbReference>
<dbReference type="InterPro" id="IPR020843">
    <property type="entry name" value="ER"/>
</dbReference>
<dbReference type="InterPro" id="IPR002328">
    <property type="entry name" value="ADH_Zn_CS"/>
</dbReference>
<comment type="similarity">
    <text evidence="5">Belongs to the zinc-containing alcohol dehydrogenase family.</text>
</comment>
<organism evidence="7 8">
    <name type="scientific">Nocardioides acrostichi</name>
    <dbReference type="NCBI Taxonomy" id="2784339"/>
    <lineage>
        <taxon>Bacteria</taxon>
        <taxon>Bacillati</taxon>
        <taxon>Actinomycetota</taxon>
        <taxon>Actinomycetes</taxon>
        <taxon>Propionibacteriales</taxon>
        <taxon>Nocardioidaceae</taxon>
        <taxon>Nocardioides</taxon>
    </lineage>
</organism>
<protein>
    <submittedName>
        <fullName evidence="7">Alcohol dehydrogenase catalytic domain-containing protein</fullName>
    </submittedName>
</protein>
<comment type="cofactor">
    <cofactor evidence="1 5">
        <name>Zn(2+)</name>
        <dbReference type="ChEBI" id="CHEBI:29105"/>
    </cofactor>
</comment>
<feature type="domain" description="Enoyl reductase (ER)" evidence="6">
    <location>
        <begin position="8"/>
        <end position="335"/>
    </location>
</feature>
<sequence>MRAAQYRGAGTIAVDSAPEPEAGPGEVVVSVSYTGICGTDLHILHGHMDHRVEPPGVIGHEMSGRIASCGAGVEGLAPGDPVTVMPLVWCGTCAACRAGHRHVCQRLVFVGIDSPGSLTNRWVVPADVIVPLPADLDLRDAALVEPTAVAVHDVTRSGVVAGEKVVVVGGGPVGLLVGAVARARGAEVLVVEPSSFRGSVAREAGFEVVDPTSDDVAAHVEAWTEGAGAAVSFEVSGTQPGMSSALEVLGVRGRLVVVGIHAAAREVDLHRVFWRELTLVGARVYERADFEEAVRLLAVGEIPAELLITAVQPLDEAAEAFATLDAGGEVMKVLVDCREEQA</sequence>
<dbReference type="Pfam" id="PF08240">
    <property type="entry name" value="ADH_N"/>
    <property type="match status" value="1"/>
</dbReference>
<dbReference type="Gene3D" id="3.90.180.10">
    <property type="entry name" value="Medium-chain alcohol dehydrogenases, catalytic domain"/>
    <property type="match status" value="1"/>
</dbReference>
<evidence type="ECO:0000259" key="6">
    <source>
        <dbReference type="SMART" id="SM00829"/>
    </source>
</evidence>
<dbReference type="InterPro" id="IPR013154">
    <property type="entry name" value="ADH-like_N"/>
</dbReference>
<dbReference type="Gene3D" id="3.40.50.720">
    <property type="entry name" value="NAD(P)-binding Rossmann-like Domain"/>
    <property type="match status" value="1"/>
</dbReference>
<evidence type="ECO:0000256" key="3">
    <source>
        <dbReference type="ARBA" id="ARBA00022833"/>
    </source>
</evidence>
<evidence type="ECO:0000313" key="7">
    <source>
        <dbReference type="EMBL" id="MBF4163350.1"/>
    </source>
</evidence>
<dbReference type="InterPro" id="IPR013149">
    <property type="entry name" value="ADH-like_C"/>
</dbReference>
<evidence type="ECO:0000256" key="1">
    <source>
        <dbReference type="ARBA" id="ARBA00001947"/>
    </source>
</evidence>
<keyword evidence="4" id="KW-0560">Oxidoreductase</keyword>
<comment type="caution">
    <text evidence="7">The sequence shown here is derived from an EMBL/GenBank/DDBJ whole genome shotgun (WGS) entry which is preliminary data.</text>
</comment>
<dbReference type="PANTHER" id="PTHR43401">
    <property type="entry name" value="L-THREONINE 3-DEHYDROGENASE"/>
    <property type="match status" value="1"/>
</dbReference>
<dbReference type="RefSeq" id="WP_194504615.1">
    <property type="nucleotide sequence ID" value="NZ_JADIVZ010000011.1"/>
</dbReference>
<evidence type="ECO:0000313" key="8">
    <source>
        <dbReference type="Proteomes" id="UP000656804"/>
    </source>
</evidence>
<dbReference type="GO" id="GO:0008270">
    <property type="term" value="F:zinc ion binding"/>
    <property type="evidence" value="ECO:0007669"/>
    <property type="project" value="InterPro"/>
</dbReference>
<dbReference type="Proteomes" id="UP000656804">
    <property type="component" value="Unassembled WGS sequence"/>
</dbReference>
<dbReference type="EMBL" id="JADIVZ010000011">
    <property type="protein sequence ID" value="MBF4163350.1"/>
    <property type="molecule type" value="Genomic_DNA"/>
</dbReference>
<evidence type="ECO:0000256" key="5">
    <source>
        <dbReference type="RuleBase" id="RU361277"/>
    </source>
</evidence>
<dbReference type="InterPro" id="IPR011032">
    <property type="entry name" value="GroES-like_sf"/>
</dbReference>
<name>A0A930V433_9ACTN</name>
<evidence type="ECO:0000256" key="2">
    <source>
        <dbReference type="ARBA" id="ARBA00022723"/>
    </source>
</evidence>
<gene>
    <name evidence="7" type="ORF">ISG29_16790</name>
</gene>
<dbReference type="PANTHER" id="PTHR43401:SF2">
    <property type="entry name" value="L-THREONINE 3-DEHYDROGENASE"/>
    <property type="match status" value="1"/>
</dbReference>
<reference evidence="7" key="1">
    <citation type="submission" date="2020-11" db="EMBL/GenBank/DDBJ databases">
        <title>Nocardioides sp. CBS4Y-1, whole genome shotgun sequence.</title>
        <authorList>
            <person name="Tuo L."/>
        </authorList>
    </citation>
    <scope>NUCLEOTIDE SEQUENCE</scope>
    <source>
        <strain evidence="7">CBS4Y-1</strain>
    </source>
</reference>
<evidence type="ECO:0000256" key="4">
    <source>
        <dbReference type="ARBA" id="ARBA00023002"/>
    </source>
</evidence>
<dbReference type="SMART" id="SM00829">
    <property type="entry name" value="PKS_ER"/>
    <property type="match status" value="1"/>
</dbReference>
<keyword evidence="3 5" id="KW-0862">Zinc</keyword>
<accession>A0A930V433</accession>
<dbReference type="InterPro" id="IPR036291">
    <property type="entry name" value="NAD(P)-bd_dom_sf"/>
</dbReference>
<dbReference type="AlphaFoldDB" id="A0A930V433"/>
<dbReference type="Pfam" id="PF00107">
    <property type="entry name" value="ADH_zinc_N"/>
    <property type="match status" value="1"/>
</dbReference>